<dbReference type="Proteomes" id="UP001163603">
    <property type="component" value="Chromosome 7"/>
</dbReference>
<comment type="caution">
    <text evidence="1">The sequence shown here is derived from an EMBL/GenBank/DDBJ whole genome shotgun (WGS) entry which is preliminary data.</text>
</comment>
<reference evidence="2" key="1">
    <citation type="journal article" date="2023" name="G3 (Bethesda)">
        <title>Genome assembly and association tests identify interacting loci associated with vigor, precocity, and sex in interspecific pistachio rootstocks.</title>
        <authorList>
            <person name="Palmer W."/>
            <person name="Jacygrad E."/>
            <person name="Sagayaradj S."/>
            <person name="Cavanaugh K."/>
            <person name="Han R."/>
            <person name="Bertier L."/>
            <person name="Beede B."/>
            <person name="Kafkas S."/>
            <person name="Golino D."/>
            <person name="Preece J."/>
            <person name="Michelmore R."/>
        </authorList>
    </citation>
    <scope>NUCLEOTIDE SEQUENCE [LARGE SCALE GENOMIC DNA]</scope>
</reference>
<organism evidence="1 2">
    <name type="scientific">Pistacia integerrima</name>
    <dbReference type="NCBI Taxonomy" id="434235"/>
    <lineage>
        <taxon>Eukaryota</taxon>
        <taxon>Viridiplantae</taxon>
        <taxon>Streptophyta</taxon>
        <taxon>Embryophyta</taxon>
        <taxon>Tracheophyta</taxon>
        <taxon>Spermatophyta</taxon>
        <taxon>Magnoliopsida</taxon>
        <taxon>eudicotyledons</taxon>
        <taxon>Gunneridae</taxon>
        <taxon>Pentapetalae</taxon>
        <taxon>rosids</taxon>
        <taxon>malvids</taxon>
        <taxon>Sapindales</taxon>
        <taxon>Anacardiaceae</taxon>
        <taxon>Pistacia</taxon>
    </lineage>
</organism>
<protein>
    <submittedName>
        <fullName evidence="1">Uncharacterized protein</fullName>
    </submittedName>
</protein>
<accession>A0ACC0YI23</accession>
<name>A0ACC0YI23_9ROSI</name>
<evidence type="ECO:0000313" key="2">
    <source>
        <dbReference type="Proteomes" id="UP001163603"/>
    </source>
</evidence>
<evidence type="ECO:0000313" key="1">
    <source>
        <dbReference type="EMBL" id="KAJ0036063.1"/>
    </source>
</evidence>
<sequence>MEVKGTRSSSANYSNTSSCSTLQTGSTDEDIDLRRGPWTVEEDFKLINYIANHGEGRWNSLARYAEKGPFTTINKFDQKGNSIGFDQSCSLKLYHRWSKIAQHLPGRTDNEIKNYWRTRVQKHAKQLKCDVNSKQFKDTMRYLWMPRLMERIQAANNATTTTTATTAAAAATGSNSTGLTTATVGAAATTGHMMMPHMGLKNISNEFGGSHVTPSYTPENSSTGASSDSFGTPASDLTDYYTIPVSNNPNPDYFQGVNNQVYSECLISPSGYFNPGIEFQEMEPNNNQLLDGGVDASDNLWNVEDIWFLQQQFNSNM</sequence>
<keyword evidence="2" id="KW-1185">Reference proteome</keyword>
<gene>
    <name evidence="1" type="ORF">Pint_24284</name>
</gene>
<dbReference type="EMBL" id="CM047742">
    <property type="protein sequence ID" value="KAJ0036063.1"/>
    <property type="molecule type" value="Genomic_DNA"/>
</dbReference>
<proteinExistence type="predicted"/>